<evidence type="ECO:0000256" key="2">
    <source>
        <dbReference type="ARBA" id="ARBA00023002"/>
    </source>
</evidence>
<keyword evidence="5" id="KW-1185">Reference proteome</keyword>
<keyword evidence="2" id="KW-0560">Oxidoreductase</keyword>
<evidence type="ECO:0000313" key="4">
    <source>
        <dbReference type="EMBL" id="MEJ5976734.1"/>
    </source>
</evidence>
<comment type="similarity">
    <text evidence="1">Belongs to the nitroreductase family.</text>
</comment>
<proteinExistence type="inferred from homology"/>
<dbReference type="InterPro" id="IPR000415">
    <property type="entry name" value="Nitroreductase-like"/>
</dbReference>
<feature type="domain" description="Nitroreductase" evidence="3">
    <location>
        <begin position="16"/>
        <end position="62"/>
    </location>
</feature>
<protein>
    <submittedName>
        <fullName evidence="4">Nitroreductase family protein</fullName>
    </submittedName>
</protein>
<dbReference type="RefSeq" id="WP_339586696.1">
    <property type="nucleotide sequence ID" value="NZ_JBBHJZ010000002.1"/>
</dbReference>
<dbReference type="Proteomes" id="UP001361239">
    <property type="component" value="Unassembled WGS sequence"/>
</dbReference>
<name>A0ABU8RUS2_9SPHN</name>
<dbReference type="PANTHER" id="PTHR43673">
    <property type="entry name" value="NAD(P)H NITROREDUCTASE YDGI-RELATED"/>
    <property type="match status" value="1"/>
</dbReference>
<gene>
    <name evidence="4" type="ORF">WG901_08825</name>
</gene>
<dbReference type="Gene3D" id="3.40.109.10">
    <property type="entry name" value="NADH Oxidase"/>
    <property type="match status" value="1"/>
</dbReference>
<reference evidence="4 5" key="1">
    <citation type="submission" date="2024-03" db="EMBL/GenBank/DDBJ databases">
        <authorList>
            <person name="Jo J.-H."/>
        </authorList>
    </citation>
    <scope>NUCLEOTIDE SEQUENCE [LARGE SCALE GENOMIC DNA]</scope>
    <source>
        <strain evidence="4 5">PS1R-30</strain>
    </source>
</reference>
<evidence type="ECO:0000256" key="1">
    <source>
        <dbReference type="ARBA" id="ARBA00007118"/>
    </source>
</evidence>
<dbReference type="PANTHER" id="PTHR43673:SF10">
    <property type="entry name" value="NADH DEHYDROGENASE_NAD(P)H NITROREDUCTASE XCC3605-RELATED"/>
    <property type="match status" value="1"/>
</dbReference>
<feature type="domain" description="Nitroreductase" evidence="3">
    <location>
        <begin position="75"/>
        <end position="164"/>
    </location>
</feature>
<dbReference type="InterPro" id="IPR029479">
    <property type="entry name" value="Nitroreductase"/>
</dbReference>
<dbReference type="SUPFAM" id="SSF55469">
    <property type="entry name" value="FMN-dependent nitroreductase-like"/>
    <property type="match status" value="1"/>
</dbReference>
<comment type="caution">
    <text evidence="4">The sequence shown here is derived from an EMBL/GenBank/DDBJ whole genome shotgun (WGS) entry which is preliminary data.</text>
</comment>
<evidence type="ECO:0000313" key="5">
    <source>
        <dbReference type="Proteomes" id="UP001361239"/>
    </source>
</evidence>
<dbReference type="CDD" id="cd02138">
    <property type="entry name" value="TdsD-like"/>
    <property type="match status" value="1"/>
</dbReference>
<organism evidence="4 5">
    <name type="scientific">Novosphingobium anseongense</name>
    <dbReference type="NCBI Taxonomy" id="3133436"/>
    <lineage>
        <taxon>Bacteria</taxon>
        <taxon>Pseudomonadati</taxon>
        <taxon>Pseudomonadota</taxon>
        <taxon>Alphaproteobacteria</taxon>
        <taxon>Sphingomonadales</taxon>
        <taxon>Sphingomonadaceae</taxon>
        <taxon>Novosphingobium</taxon>
    </lineage>
</organism>
<sequence>MTTRTAHPKVHQVFVDRWSPRAFDESAIPDEDLEAIFGAAGLAPSAFNYQPWKFLYARRGDANWDRFLSLLIPFNQSWAKDAGALVFIVSDTKHRKDANASGDDHADFYSHSFDAGAAWAQMALQASLLGYHAHGMTGLEFDKARAELGLPDDIRLEAAVAIGRRDAPERLPEGLRGGEVPSPRKPVAEIALAGNYR</sequence>
<dbReference type="Pfam" id="PF00881">
    <property type="entry name" value="Nitroreductase"/>
    <property type="match status" value="2"/>
</dbReference>
<dbReference type="EMBL" id="JBBHJZ010000002">
    <property type="protein sequence ID" value="MEJ5976734.1"/>
    <property type="molecule type" value="Genomic_DNA"/>
</dbReference>
<evidence type="ECO:0000259" key="3">
    <source>
        <dbReference type="Pfam" id="PF00881"/>
    </source>
</evidence>
<accession>A0ABU8RUS2</accession>